<accession>A0AA39YVZ5</accession>
<dbReference type="AlphaFoldDB" id="A0AA39YVZ5"/>
<evidence type="ECO:0000313" key="2">
    <source>
        <dbReference type="EMBL" id="KAK0658677.1"/>
    </source>
</evidence>
<dbReference type="Proteomes" id="UP001175001">
    <property type="component" value="Unassembled WGS sequence"/>
</dbReference>
<proteinExistence type="predicted"/>
<reference evidence="2" key="1">
    <citation type="submission" date="2023-06" db="EMBL/GenBank/DDBJ databases">
        <title>Multi-omics analyses reveal the molecular pathogenesis toolkit of Lasiodiplodia hormozganensis, a cross-kingdom pathogen.</title>
        <authorList>
            <person name="Felix C."/>
            <person name="Meneses R."/>
            <person name="Goncalves M.F.M."/>
            <person name="Tilleman L."/>
            <person name="Duarte A.S."/>
            <person name="Jorrin-Novo J.V."/>
            <person name="Van De Peer Y."/>
            <person name="Deforce D."/>
            <person name="Van Nieuwerburgh F."/>
            <person name="Esteves A.C."/>
            <person name="Alves A."/>
        </authorList>
    </citation>
    <scope>NUCLEOTIDE SEQUENCE</scope>
    <source>
        <strain evidence="2">CBS 339.90</strain>
    </source>
</reference>
<dbReference type="PANTHER" id="PTHR21192:SF2">
    <property type="entry name" value="NADH DEHYDROGENASE [UBIQUINONE] 1 ALPHA SUBCOMPLEX ASSEMBLY FACTOR 3"/>
    <property type="match status" value="1"/>
</dbReference>
<dbReference type="GO" id="GO:0005743">
    <property type="term" value="C:mitochondrial inner membrane"/>
    <property type="evidence" value="ECO:0007669"/>
    <property type="project" value="TreeGrafter"/>
</dbReference>
<name>A0AA39YVZ5_9PEZI</name>
<feature type="region of interest" description="Disordered" evidence="1">
    <location>
        <begin position="1"/>
        <end position="50"/>
    </location>
</feature>
<protein>
    <submittedName>
        <fullName evidence="2">NADH dehydrogenase (Ubiquinone) 1 alpha subcomplex assembly factor 3</fullName>
    </submittedName>
</protein>
<feature type="compositionally biased region" description="Low complexity" evidence="1">
    <location>
        <begin position="1"/>
        <end position="23"/>
    </location>
</feature>
<evidence type="ECO:0000256" key="1">
    <source>
        <dbReference type="SAM" id="MobiDB-lite"/>
    </source>
</evidence>
<organism evidence="2 3">
    <name type="scientific">Lasiodiplodia hormozganensis</name>
    <dbReference type="NCBI Taxonomy" id="869390"/>
    <lineage>
        <taxon>Eukaryota</taxon>
        <taxon>Fungi</taxon>
        <taxon>Dikarya</taxon>
        <taxon>Ascomycota</taxon>
        <taxon>Pezizomycotina</taxon>
        <taxon>Dothideomycetes</taxon>
        <taxon>Dothideomycetes incertae sedis</taxon>
        <taxon>Botryosphaeriales</taxon>
        <taxon>Botryosphaeriaceae</taxon>
        <taxon>Lasiodiplodia</taxon>
    </lineage>
</organism>
<dbReference type="GO" id="GO:0032981">
    <property type="term" value="P:mitochondrial respiratory chain complex I assembly"/>
    <property type="evidence" value="ECO:0007669"/>
    <property type="project" value="TreeGrafter"/>
</dbReference>
<dbReference type="InterPro" id="IPR036748">
    <property type="entry name" value="MTH938-like_sf"/>
</dbReference>
<dbReference type="PANTHER" id="PTHR21192">
    <property type="entry name" value="NUCLEAR PROTEIN E3-3"/>
    <property type="match status" value="1"/>
</dbReference>
<keyword evidence="3" id="KW-1185">Reference proteome</keyword>
<dbReference type="Pfam" id="PF04430">
    <property type="entry name" value="DUF498"/>
    <property type="match status" value="1"/>
</dbReference>
<dbReference type="InterPro" id="IPR007523">
    <property type="entry name" value="NDUFAF3/AAMDC"/>
</dbReference>
<dbReference type="EMBL" id="JAUJDW010000017">
    <property type="protein sequence ID" value="KAK0658677.1"/>
    <property type="molecule type" value="Genomic_DNA"/>
</dbReference>
<evidence type="ECO:0000313" key="3">
    <source>
        <dbReference type="Proteomes" id="UP001175001"/>
    </source>
</evidence>
<feature type="region of interest" description="Disordered" evidence="1">
    <location>
        <begin position="62"/>
        <end position="85"/>
    </location>
</feature>
<dbReference type="Gene3D" id="3.40.1230.10">
    <property type="entry name" value="MTH938-like"/>
    <property type="match status" value="1"/>
</dbReference>
<dbReference type="SUPFAM" id="SSF64076">
    <property type="entry name" value="MTH938-like"/>
    <property type="match status" value="1"/>
</dbReference>
<comment type="caution">
    <text evidence="2">The sequence shown here is derived from an EMBL/GenBank/DDBJ whole genome shotgun (WGS) entry which is preliminary data.</text>
</comment>
<gene>
    <name evidence="2" type="primary">ndufaf3</name>
    <name evidence="2" type="ORF">DIS24_g4589</name>
</gene>
<sequence>MPPSSTPARALRAAASSHLISARTAGAASSCRRPLHHRFSPRHSSLSPSPLILHHYRSLNTTAHSQRSHPPRSHDRGPPSAEETQTDFHKLDVLANMPAPTTAIDATFDDGFSLNSGLHVSNAGVLLVAGDAFKWRPWIRDDQAAAAAADSGVEGGETKKKKADKLRDQRGMWECDQSAWGALEVVWPKPDLLIIGTGATVVPISPTTRKHINDLGIRLEVSDTRNAAAQFNLLATERGVQQVAAALIPIGWKEGR</sequence>